<protein>
    <submittedName>
        <fullName evidence="2">Uncharacterized protein</fullName>
    </submittedName>
</protein>
<gene>
    <name evidence="2" type="ORF">RD792_008415</name>
</gene>
<keyword evidence="1" id="KW-1133">Transmembrane helix</keyword>
<keyword evidence="3" id="KW-1185">Reference proteome</keyword>
<accession>A0ABR0D921</accession>
<dbReference type="Proteomes" id="UP001291926">
    <property type="component" value="Unassembled WGS sequence"/>
</dbReference>
<name>A0ABR0D921_9LAMI</name>
<evidence type="ECO:0000256" key="1">
    <source>
        <dbReference type="SAM" id="Phobius"/>
    </source>
</evidence>
<evidence type="ECO:0000313" key="3">
    <source>
        <dbReference type="Proteomes" id="UP001291926"/>
    </source>
</evidence>
<dbReference type="EMBL" id="JAYDYQ010002533">
    <property type="protein sequence ID" value="KAK4485769.1"/>
    <property type="molecule type" value="Genomic_DNA"/>
</dbReference>
<feature type="transmembrane region" description="Helical" evidence="1">
    <location>
        <begin position="280"/>
        <end position="298"/>
    </location>
</feature>
<proteinExistence type="predicted"/>
<keyword evidence="1" id="KW-0472">Membrane</keyword>
<organism evidence="2 3">
    <name type="scientific">Penstemon davidsonii</name>
    <dbReference type="NCBI Taxonomy" id="160366"/>
    <lineage>
        <taxon>Eukaryota</taxon>
        <taxon>Viridiplantae</taxon>
        <taxon>Streptophyta</taxon>
        <taxon>Embryophyta</taxon>
        <taxon>Tracheophyta</taxon>
        <taxon>Spermatophyta</taxon>
        <taxon>Magnoliopsida</taxon>
        <taxon>eudicotyledons</taxon>
        <taxon>Gunneridae</taxon>
        <taxon>Pentapetalae</taxon>
        <taxon>asterids</taxon>
        <taxon>lamiids</taxon>
        <taxon>Lamiales</taxon>
        <taxon>Plantaginaceae</taxon>
        <taxon>Cheloneae</taxon>
        <taxon>Penstemon</taxon>
    </lineage>
</organism>
<sequence>MNGLLEPTSGTTPIEGLDLRNQMHKIHTTNGCMPTTRITERAKERYRFCGGSAATVVRNSGGGCQESGEARRRLNLNMIFLLHFNKPLSKRDEFSSKTEFICKDNSSIAELSLENQMYPWKQNPSWVDLPPEVKVTVPKGSLCNLNLKVNVGLPPEAVYNIVTDPDNKRVFKNIKEVISRKIVLDEGLRQVVEVEQAAIWSKGKGRIASKLVLEQLIQPSIVPPAPISWYLRGITTKTTEMLITDLLTEAARIRQDSSNGASEEKSGDCRKRHLRSNLRIILFPVFIFGIIVIVKLVVKVKKSENPLINVESPALLQVPYPEFRAVRTKSSSKDLPNESCRKSGSCPATILITGENRTLGEGISQIFRTPYILHLEIRILAQCTPKLYIIRKYTVYFASHLAREYAIVGCKMPIASNIP</sequence>
<comment type="caution">
    <text evidence="2">The sequence shown here is derived from an EMBL/GenBank/DDBJ whole genome shotgun (WGS) entry which is preliminary data.</text>
</comment>
<evidence type="ECO:0000313" key="2">
    <source>
        <dbReference type="EMBL" id="KAK4485769.1"/>
    </source>
</evidence>
<keyword evidence="1" id="KW-0812">Transmembrane</keyword>
<dbReference type="PANTHER" id="PTHR31385:SF1">
    <property type="entry name" value="PUTATIVE (DUF220)-RELATED"/>
    <property type="match status" value="1"/>
</dbReference>
<dbReference type="PANTHER" id="PTHR31385">
    <property type="entry name" value="PUTATIVE (DUF220)-RELATED"/>
    <property type="match status" value="1"/>
</dbReference>
<reference evidence="2 3" key="1">
    <citation type="journal article" date="2023" name="bioRxiv">
        <title>Genome report: Whole genome sequence and annotation of Penstemon davidsonii.</title>
        <authorList>
            <person name="Ostevik K.L."/>
            <person name="Alabady M."/>
            <person name="Zhang M."/>
            <person name="Rausher M.D."/>
        </authorList>
    </citation>
    <scope>NUCLEOTIDE SEQUENCE [LARGE SCALE GENOMIC DNA]</scope>
    <source>
        <strain evidence="2">DNT005</strain>
        <tissue evidence="2">Whole leaf</tissue>
    </source>
</reference>